<evidence type="ECO:0000256" key="7">
    <source>
        <dbReference type="ARBA" id="ARBA00022989"/>
    </source>
</evidence>
<accession>A0A1G7V425</accession>
<organism evidence="11 12">
    <name type="scientific">Onishia taeanensis</name>
    <dbReference type="NCBI Taxonomy" id="284577"/>
    <lineage>
        <taxon>Bacteria</taxon>
        <taxon>Pseudomonadati</taxon>
        <taxon>Pseudomonadota</taxon>
        <taxon>Gammaproteobacteria</taxon>
        <taxon>Oceanospirillales</taxon>
        <taxon>Halomonadaceae</taxon>
        <taxon>Onishia</taxon>
    </lineage>
</organism>
<gene>
    <name evidence="11" type="ORF">SAMN05216571_11861</name>
</gene>
<dbReference type="InterPro" id="IPR000515">
    <property type="entry name" value="MetI-like"/>
</dbReference>
<dbReference type="STRING" id="284577.SAMN05216571_11861"/>
<evidence type="ECO:0000313" key="12">
    <source>
        <dbReference type="Proteomes" id="UP000198641"/>
    </source>
</evidence>
<evidence type="ECO:0000313" key="11">
    <source>
        <dbReference type="EMBL" id="SDG54318.1"/>
    </source>
</evidence>
<dbReference type="EMBL" id="FNCI01000018">
    <property type="protein sequence ID" value="SDG54318.1"/>
    <property type="molecule type" value="Genomic_DNA"/>
</dbReference>
<evidence type="ECO:0000256" key="2">
    <source>
        <dbReference type="ARBA" id="ARBA00010072"/>
    </source>
</evidence>
<proteinExistence type="inferred from homology"/>
<evidence type="ECO:0000256" key="4">
    <source>
        <dbReference type="ARBA" id="ARBA00022475"/>
    </source>
</evidence>
<evidence type="ECO:0000256" key="3">
    <source>
        <dbReference type="ARBA" id="ARBA00022448"/>
    </source>
</evidence>
<evidence type="ECO:0000256" key="5">
    <source>
        <dbReference type="ARBA" id="ARBA00022692"/>
    </source>
</evidence>
<keyword evidence="12" id="KW-1185">Reference proteome</keyword>
<dbReference type="GO" id="GO:0043190">
    <property type="term" value="C:ATP-binding cassette (ABC) transporter complex"/>
    <property type="evidence" value="ECO:0007669"/>
    <property type="project" value="InterPro"/>
</dbReference>
<dbReference type="SUPFAM" id="SSF161098">
    <property type="entry name" value="MetI-like"/>
    <property type="match status" value="1"/>
</dbReference>
<dbReference type="InterPro" id="IPR043429">
    <property type="entry name" value="ArtM/GltK/GlnP/TcyL/YhdX-like"/>
</dbReference>
<dbReference type="PROSITE" id="PS50928">
    <property type="entry name" value="ABC_TM1"/>
    <property type="match status" value="1"/>
</dbReference>
<feature type="domain" description="ABC transmembrane type-1" evidence="10">
    <location>
        <begin position="14"/>
        <end position="208"/>
    </location>
</feature>
<dbReference type="RefSeq" id="WP_092528641.1">
    <property type="nucleotide sequence ID" value="NZ_FNCI01000018.1"/>
</dbReference>
<feature type="transmembrane region" description="Helical" evidence="9">
    <location>
        <begin position="177"/>
        <end position="200"/>
    </location>
</feature>
<dbReference type="CDD" id="cd06261">
    <property type="entry name" value="TM_PBP2"/>
    <property type="match status" value="1"/>
</dbReference>
<keyword evidence="4" id="KW-1003">Cell membrane</keyword>
<comment type="similarity">
    <text evidence="2">Belongs to the binding-protein-dependent transport system permease family. HisMQ subfamily.</text>
</comment>
<feature type="transmembrane region" description="Helical" evidence="9">
    <location>
        <begin position="20"/>
        <end position="42"/>
    </location>
</feature>
<dbReference type="PANTHER" id="PTHR30614:SF0">
    <property type="entry name" value="L-CYSTINE TRANSPORT SYSTEM PERMEASE PROTEIN TCYL"/>
    <property type="match status" value="1"/>
</dbReference>
<keyword evidence="6" id="KW-0029">Amino-acid transport</keyword>
<dbReference type="PANTHER" id="PTHR30614">
    <property type="entry name" value="MEMBRANE COMPONENT OF AMINO ACID ABC TRANSPORTER"/>
    <property type="match status" value="1"/>
</dbReference>
<dbReference type="NCBIfam" id="TIGR01726">
    <property type="entry name" value="HEQRo_perm_3TM"/>
    <property type="match status" value="1"/>
</dbReference>
<comment type="subcellular location">
    <subcellularLocation>
        <location evidence="1">Cell inner membrane</location>
        <topology evidence="1">Multi-pass membrane protein</topology>
    </subcellularLocation>
    <subcellularLocation>
        <location evidence="9">Cell membrane</location>
        <topology evidence="9">Multi-pass membrane protein</topology>
    </subcellularLocation>
</comment>
<dbReference type="OrthoDB" id="7255919at2"/>
<dbReference type="GO" id="GO:0006865">
    <property type="term" value="P:amino acid transport"/>
    <property type="evidence" value="ECO:0007669"/>
    <property type="project" value="UniProtKB-KW"/>
</dbReference>
<keyword evidence="5 9" id="KW-0812">Transmembrane</keyword>
<dbReference type="InterPro" id="IPR010065">
    <property type="entry name" value="AA_ABC_transptr_permease_3TM"/>
</dbReference>
<evidence type="ECO:0000256" key="9">
    <source>
        <dbReference type="RuleBase" id="RU363032"/>
    </source>
</evidence>
<dbReference type="Proteomes" id="UP000198641">
    <property type="component" value="Unassembled WGS sequence"/>
</dbReference>
<name>A0A1G7V425_9GAMM</name>
<sequence>MNIFDVLLRDFPFLLKGLGVAIVLLVALLAIGFLLGMAICLLKLYGPKTRLVQWPLVVYERVFRGVPIIIMLFIFFYGLSGIVDISAFTAAILAMGLRSAAYQSQIFRSAFQSVPAGQMMAARAMGMSKAKAIRHIVFPQAARHAIGPWTNEFSSEIKETSLAYVIGVVELTRQAHYIITSTQGNVLTVFAVVALLYFILNRAGNSLLYAFERKLAVPGFEK</sequence>
<protein>
    <submittedName>
        <fullName evidence="11">Amino acid ABC transporter membrane protein 1, PAAT family</fullName>
    </submittedName>
</protein>
<keyword evidence="3 9" id="KW-0813">Transport</keyword>
<reference evidence="11 12" key="1">
    <citation type="submission" date="2016-10" db="EMBL/GenBank/DDBJ databases">
        <authorList>
            <person name="de Groot N.N."/>
        </authorList>
    </citation>
    <scope>NUCLEOTIDE SEQUENCE [LARGE SCALE GENOMIC DNA]</scope>
    <source>
        <strain evidence="11 12">BH539</strain>
    </source>
</reference>
<dbReference type="Pfam" id="PF00528">
    <property type="entry name" value="BPD_transp_1"/>
    <property type="match status" value="1"/>
</dbReference>
<keyword evidence="8 9" id="KW-0472">Membrane</keyword>
<evidence type="ECO:0000256" key="6">
    <source>
        <dbReference type="ARBA" id="ARBA00022970"/>
    </source>
</evidence>
<evidence type="ECO:0000256" key="8">
    <source>
        <dbReference type="ARBA" id="ARBA00023136"/>
    </source>
</evidence>
<dbReference type="Gene3D" id="1.10.3720.10">
    <property type="entry name" value="MetI-like"/>
    <property type="match status" value="1"/>
</dbReference>
<evidence type="ECO:0000259" key="10">
    <source>
        <dbReference type="PROSITE" id="PS50928"/>
    </source>
</evidence>
<evidence type="ECO:0000256" key="1">
    <source>
        <dbReference type="ARBA" id="ARBA00004429"/>
    </source>
</evidence>
<dbReference type="AlphaFoldDB" id="A0A1G7V425"/>
<dbReference type="GO" id="GO:0022857">
    <property type="term" value="F:transmembrane transporter activity"/>
    <property type="evidence" value="ECO:0007669"/>
    <property type="project" value="InterPro"/>
</dbReference>
<dbReference type="InterPro" id="IPR035906">
    <property type="entry name" value="MetI-like_sf"/>
</dbReference>
<feature type="transmembrane region" description="Helical" evidence="9">
    <location>
        <begin position="62"/>
        <end position="79"/>
    </location>
</feature>
<keyword evidence="7 9" id="KW-1133">Transmembrane helix</keyword>